<evidence type="ECO:0000313" key="2">
    <source>
        <dbReference type="EMBL" id="KAL2857172.1"/>
    </source>
</evidence>
<sequence length="467" mass="52747">MMRPRDPRVRQTINQISHNLESANESAQEGIYTFSHNYLLPCFSAVGNCVSSCTASCLPARDDHHRRRRRHYADFDFYDDWDNEEVDDSILGWGTDELDRLLAGSGLARGSSEQPHRQRKMSYGTRRTSRRKSGLLVPDDRNDPTVIPSSSFLGFLERFPWRLGARGLKYRPSAADLQEHPGTLRRHAYEESPLIESAEEYGGEAANANGRYRSSTQSSRETTNSLSSRGDLIMSDEEDDAVPLDDEFAMALTRRETGLESDDQRGDKPDSMRSTSGTFSLSSKSSKKKKRRKRSSRFRSPRSPQDDVHDMSSVSIEDLKKEEERAEHDEEMEIVRKRIAARQLALSRGISTNNIRTASLPHPPIVSSHYDSSVTTPSETAGEHDFTFYRTGIPRQDSNSRLSANDSQTEPFPPLPDSPMPPEYDDSHFAAQNEHAVTSLTPVEPTPEAEDDAFDSRADHDHDRPRD</sequence>
<feature type="region of interest" description="Disordered" evidence="1">
    <location>
        <begin position="208"/>
        <end position="242"/>
    </location>
</feature>
<feature type="region of interest" description="Disordered" evidence="1">
    <location>
        <begin position="255"/>
        <end position="331"/>
    </location>
</feature>
<feature type="compositionally biased region" description="Low complexity" evidence="1">
    <location>
        <begin position="272"/>
        <end position="284"/>
    </location>
</feature>
<feature type="compositionally biased region" description="Polar residues" evidence="1">
    <location>
        <begin position="396"/>
        <end position="410"/>
    </location>
</feature>
<organism evidence="2 3">
    <name type="scientific">Aspergillus pseudoustus</name>
    <dbReference type="NCBI Taxonomy" id="1810923"/>
    <lineage>
        <taxon>Eukaryota</taxon>
        <taxon>Fungi</taxon>
        <taxon>Dikarya</taxon>
        <taxon>Ascomycota</taxon>
        <taxon>Pezizomycotina</taxon>
        <taxon>Eurotiomycetes</taxon>
        <taxon>Eurotiomycetidae</taxon>
        <taxon>Eurotiales</taxon>
        <taxon>Aspergillaceae</taxon>
        <taxon>Aspergillus</taxon>
        <taxon>Aspergillus subgen. Nidulantes</taxon>
    </lineage>
</organism>
<proteinExistence type="predicted"/>
<feature type="region of interest" description="Disordered" evidence="1">
    <location>
        <begin position="106"/>
        <end position="143"/>
    </location>
</feature>
<feature type="compositionally biased region" description="Basic and acidic residues" evidence="1">
    <location>
        <begin position="255"/>
        <end position="271"/>
    </location>
</feature>
<evidence type="ECO:0000256" key="1">
    <source>
        <dbReference type="SAM" id="MobiDB-lite"/>
    </source>
</evidence>
<feature type="region of interest" description="Disordered" evidence="1">
    <location>
        <begin position="362"/>
        <end position="467"/>
    </location>
</feature>
<dbReference type="EMBL" id="JBFXLU010000005">
    <property type="protein sequence ID" value="KAL2857172.1"/>
    <property type="molecule type" value="Genomic_DNA"/>
</dbReference>
<feature type="compositionally biased region" description="Basic residues" evidence="1">
    <location>
        <begin position="285"/>
        <end position="300"/>
    </location>
</feature>
<keyword evidence="3" id="KW-1185">Reference proteome</keyword>
<reference evidence="2 3" key="1">
    <citation type="submission" date="2024-07" db="EMBL/GenBank/DDBJ databases">
        <title>Section-level genome sequencing and comparative genomics of Aspergillus sections Usti and Cavernicolus.</title>
        <authorList>
            <consortium name="Lawrence Berkeley National Laboratory"/>
            <person name="Nybo J.L."/>
            <person name="Vesth T.C."/>
            <person name="Theobald S."/>
            <person name="Frisvad J.C."/>
            <person name="Larsen T.O."/>
            <person name="Kjaerboelling I."/>
            <person name="Rothschild-Mancinelli K."/>
            <person name="Lyhne E.K."/>
            <person name="Kogle M.E."/>
            <person name="Barry K."/>
            <person name="Clum A."/>
            <person name="Na H."/>
            <person name="Ledsgaard L."/>
            <person name="Lin J."/>
            <person name="Lipzen A."/>
            <person name="Kuo A."/>
            <person name="Riley R."/>
            <person name="Mondo S."/>
            <person name="Labutti K."/>
            <person name="Haridas S."/>
            <person name="Pangalinan J."/>
            <person name="Salamov A.A."/>
            <person name="Simmons B.A."/>
            <person name="Magnuson J.K."/>
            <person name="Chen J."/>
            <person name="Drula E."/>
            <person name="Henrissat B."/>
            <person name="Wiebenga A."/>
            <person name="Lubbers R.J."/>
            <person name="Gomes A.C."/>
            <person name="Makela M.R."/>
            <person name="Stajich J."/>
            <person name="Grigoriev I.V."/>
            <person name="Mortensen U.H."/>
            <person name="De Vries R.P."/>
            <person name="Baker S.E."/>
            <person name="Andersen M.R."/>
        </authorList>
    </citation>
    <scope>NUCLEOTIDE SEQUENCE [LARGE SCALE GENOMIC DNA]</scope>
    <source>
        <strain evidence="2 3">CBS 123904</strain>
    </source>
</reference>
<gene>
    <name evidence="2" type="ORF">BJY01DRAFT_202920</name>
</gene>
<feature type="compositionally biased region" description="Pro residues" evidence="1">
    <location>
        <begin position="411"/>
        <end position="422"/>
    </location>
</feature>
<comment type="caution">
    <text evidence="2">The sequence shown here is derived from an EMBL/GenBank/DDBJ whole genome shotgun (WGS) entry which is preliminary data.</text>
</comment>
<feature type="compositionally biased region" description="Polar residues" evidence="1">
    <location>
        <begin position="214"/>
        <end position="228"/>
    </location>
</feature>
<accession>A0ABR4L0X2</accession>
<evidence type="ECO:0000313" key="3">
    <source>
        <dbReference type="Proteomes" id="UP001610446"/>
    </source>
</evidence>
<protein>
    <submittedName>
        <fullName evidence="2">Uncharacterized protein</fullName>
    </submittedName>
</protein>
<feature type="compositionally biased region" description="Polar residues" evidence="1">
    <location>
        <begin position="369"/>
        <end position="379"/>
    </location>
</feature>
<dbReference type="Proteomes" id="UP001610446">
    <property type="component" value="Unassembled WGS sequence"/>
</dbReference>
<feature type="compositionally biased region" description="Basic and acidic residues" evidence="1">
    <location>
        <begin position="454"/>
        <end position="467"/>
    </location>
</feature>
<name>A0ABR4L0X2_9EURO</name>
<feature type="compositionally biased region" description="Basic and acidic residues" evidence="1">
    <location>
        <begin position="317"/>
        <end position="331"/>
    </location>
</feature>